<name>A0A1Y2A1J8_9FUNG</name>
<dbReference type="CDD" id="cd04301">
    <property type="entry name" value="NAT_SF"/>
    <property type="match status" value="1"/>
</dbReference>
<dbReference type="PROSITE" id="PS51186">
    <property type="entry name" value="GNAT"/>
    <property type="match status" value="1"/>
</dbReference>
<reference evidence="2 3" key="1">
    <citation type="submission" date="2016-08" db="EMBL/GenBank/DDBJ databases">
        <title>A Parts List for Fungal Cellulosomes Revealed by Comparative Genomics.</title>
        <authorList>
            <consortium name="DOE Joint Genome Institute"/>
            <person name="Haitjema C.H."/>
            <person name="Gilmore S.P."/>
            <person name="Henske J.K."/>
            <person name="Solomon K.V."/>
            <person name="De Groot R."/>
            <person name="Kuo A."/>
            <person name="Mondo S.J."/>
            <person name="Salamov A.A."/>
            <person name="Labutti K."/>
            <person name="Zhao Z."/>
            <person name="Chiniquy J."/>
            <person name="Barry K."/>
            <person name="Brewer H.M."/>
            <person name="Purvine S.O."/>
            <person name="Wright A.T."/>
            <person name="Boxma B."/>
            <person name="Van Alen T."/>
            <person name="Hackstein J.H."/>
            <person name="Baker S.E."/>
            <person name="Grigoriev I.V."/>
            <person name="O'Malley M.A."/>
        </authorList>
    </citation>
    <scope>NUCLEOTIDE SEQUENCE [LARGE SCALE GENOMIC DNA]</scope>
    <source>
        <strain evidence="2 3">G1</strain>
    </source>
</reference>
<proteinExistence type="predicted"/>
<dbReference type="AlphaFoldDB" id="A0A1Y2A1J8"/>
<sequence>MTIQIKELDKKDYDIARQFAIEGMDIRRYTEVPREIYLYSTYFFYMELIKATQVLAAYEEDKLVGVLMVKLNNEPLKVNSIWYRILVNSLSYLLGIIFRGGANVYDETNEEMLNDFKKNNNPDGELGFFAVDPTMQGKGIGTLLLNELQKIEKGKQIYLFTDSGCNYQFYDHRDFIKEYVREITLDLHGKLTPLTCFLYSKVL</sequence>
<keyword evidence="3" id="KW-1185">Reference proteome</keyword>
<dbReference type="Proteomes" id="UP000193920">
    <property type="component" value="Unassembled WGS sequence"/>
</dbReference>
<evidence type="ECO:0000259" key="1">
    <source>
        <dbReference type="PROSITE" id="PS51186"/>
    </source>
</evidence>
<dbReference type="InterPro" id="IPR016181">
    <property type="entry name" value="Acyl_CoA_acyltransferase"/>
</dbReference>
<dbReference type="OrthoDB" id="2127378at2759"/>
<protein>
    <submittedName>
        <fullName evidence="2">N-acetyltransferase GCN5</fullName>
    </submittedName>
</protein>
<organism evidence="2 3">
    <name type="scientific">Neocallimastix californiae</name>
    <dbReference type="NCBI Taxonomy" id="1754190"/>
    <lineage>
        <taxon>Eukaryota</taxon>
        <taxon>Fungi</taxon>
        <taxon>Fungi incertae sedis</taxon>
        <taxon>Chytridiomycota</taxon>
        <taxon>Chytridiomycota incertae sedis</taxon>
        <taxon>Neocallimastigomycetes</taxon>
        <taxon>Neocallimastigales</taxon>
        <taxon>Neocallimastigaceae</taxon>
        <taxon>Neocallimastix</taxon>
    </lineage>
</organism>
<dbReference type="EMBL" id="MCOG01000333">
    <property type="protein sequence ID" value="ORY16338.1"/>
    <property type="molecule type" value="Genomic_DNA"/>
</dbReference>
<gene>
    <name evidence="2" type="ORF">LY90DRAFT_708425</name>
</gene>
<evidence type="ECO:0000313" key="2">
    <source>
        <dbReference type="EMBL" id="ORY16338.1"/>
    </source>
</evidence>
<dbReference type="InterPro" id="IPR000182">
    <property type="entry name" value="GNAT_dom"/>
</dbReference>
<dbReference type="Gene3D" id="3.40.630.30">
    <property type="match status" value="1"/>
</dbReference>
<keyword evidence="2" id="KW-0808">Transferase</keyword>
<dbReference type="GO" id="GO:0016747">
    <property type="term" value="F:acyltransferase activity, transferring groups other than amino-acyl groups"/>
    <property type="evidence" value="ECO:0007669"/>
    <property type="project" value="InterPro"/>
</dbReference>
<comment type="caution">
    <text evidence="2">The sequence shown here is derived from an EMBL/GenBank/DDBJ whole genome shotgun (WGS) entry which is preliminary data.</text>
</comment>
<evidence type="ECO:0000313" key="3">
    <source>
        <dbReference type="Proteomes" id="UP000193920"/>
    </source>
</evidence>
<dbReference type="Pfam" id="PF13508">
    <property type="entry name" value="Acetyltransf_7"/>
    <property type="match status" value="1"/>
</dbReference>
<accession>A0A1Y2A1J8</accession>
<feature type="domain" description="N-acetyltransferase" evidence="1">
    <location>
        <begin position="3"/>
        <end position="199"/>
    </location>
</feature>
<dbReference type="SUPFAM" id="SSF55729">
    <property type="entry name" value="Acyl-CoA N-acyltransferases (Nat)"/>
    <property type="match status" value="1"/>
</dbReference>